<feature type="compositionally biased region" description="Basic and acidic residues" evidence="1">
    <location>
        <begin position="108"/>
        <end position="119"/>
    </location>
</feature>
<accession>A0AA38FXA9</accession>
<keyword evidence="3" id="KW-1185">Reference proteome</keyword>
<dbReference type="AlphaFoldDB" id="A0AA38FXA9"/>
<name>A0AA38FXA9_TAXCH</name>
<reference evidence="2 3" key="1">
    <citation type="journal article" date="2021" name="Nat. Plants">
        <title>The Taxus genome provides insights into paclitaxel biosynthesis.</title>
        <authorList>
            <person name="Xiong X."/>
            <person name="Gou J."/>
            <person name="Liao Q."/>
            <person name="Li Y."/>
            <person name="Zhou Q."/>
            <person name="Bi G."/>
            <person name="Li C."/>
            <person name="Du R."/>
            <person name="Wang X."/>
            <person name="Sun T."/>
            <person name="Guo L."/>
            <person name="Liang H."/>
            <person name="Lu P."/>
            <person name="Wu Y."/>
            <person name="Zhang Z."/>
            <person name="Ro D.K."/>
            <person name="Shang Y."/>
            <person name="Huang S."/>
            <person name="Yan J."/>
        </authorList>
    </citation>
    <scope>NUCLEOTIDE SEQUENCE [LARGE SCALE GENOMIC DNA]</scope>
    <source>
        <strain evidence="2">Ta-2019</strain>
    </source>
</reference>
<evidence type="ECO:0000313" key="3">
    <source>
        <dbReference type="Proteomes" id="UP000824469"/>
    </source>
</evidence>
<evidence type="ECO:0000313" key="2">
    <source>
        <dbReference type="EMBL" id="KAH9312011.1"/>
    </source>
</evidence>
<feature type="non-terminal residue" evidence="2">
    <location>
        <position position="1"/>
    </location>
</feature>
<sequence length="132" mass="15037">KEIEYMVDHSGNELESPNVEFYFDPTLLDEFIFKNKDRVLAWVLELGAKMPTESETIPPANNANEEERALTNIEDILMHGHASTSNTGNNKIVGHRIPFIKVPHKNMKGHENGKGHTKNEEEEEPLKEETTI</sequence>
<gene>
    <name evidence="2" type="ORF">KI387_027046</name>
</gene>
<proteinExistence type="predicted"/>
<dbReference type="Proteomes" id="UP000824469">
    <property type="component" value="Unassembled WGS sequence"/>
</dbReference>
<protein>
    <submittedName>
        <fullName evidence="2">Uncharacterized protein</fullName>
    </submittedName>
</protein>
<feature type="region of interest" description="Disordered" evidence="1">
    <location>
        <begin position="102"/>
        <end position="132"/>
    </location>
</feature>
<evidence type="ECO:0000256" key="1">
    <source>
        <dbReference type="SAM" id="MobiDB-lite"/>
    </source>
</evidence>
<comment type="caution">
    <text evidence="2">The sequence shown here is derived from an EMBL/GenBank/DDBJ whole genome shotgun (WGS) entry which is preliminary data.</text>
</comment>
<dbReference type="EMBL" id="JAHRHJ020000006">
    <property type="protein sequence ID" value="KAH9312011.1"/>
    <property type="molecule type" value="Genomic_DNA"/>
</dbReference>
<organism evidence="2 3">
    <name type="scientific">Taxus chinensis</name>
    <name type="common">Chinese yew</name>
    <name type="synonym">Taxus wallichiana var. chinensis</name>
    <dbReference type="NCBI Taxonomy" id="29808"/>
    <lineage>
        <taxon>Eukaryota</taxon>
        <taxon>Viridiplantae</taxon>
        <taxon>Streptophyta</taxon>
        <taxon>Embryophyta</taxon>
        <taxon>Tracheophyta</taxon>
        <taxon>Spermatophyta</taxon>
        <taxon>Pinopsida</taxon>
        <taxon>Pinidae</taxon>
        <taxon>Conifers II</taxon>
        <taxon>Cupressales</taxon>
        <taxon>Taxaceae</taxon>
        <taxon>Taxus</taxon>
    </lineage>
</organism>